<keyword evidence="3" id="KW-1185">Reference proteome</keyword>
<dbReference type="InterPro" id="IPR029021">
    <property type="entry name" value="Prot-tyrosine_phosphatase-like"/>
</dbReference>
<dbReference type="SUPFAM" id="SSF52799">
    <property type="entry name" value="(Phosphotyrosine protein) phosphatases II"/>
    <property type="match status" value="1"/>
</dbReference>
<reference evidence="2" key="1">
    <citation type="journal article" date="2023" name="G3 (Bethesda)">
        <title>A reference genome for the long-term kleptoplast-retaining sea slug Elysia crispata morphotype clarki.</title>
        <authorList>
            <person name="Eastman K.E."/>
            <person name="Pendleton A.L."/>
            <person name="Shaikh M.A."/>
            <person name="Suttiyut T."/>
            <person name="Ogas R."/>
            <person name="Tomko P."/>
            <person name="Gavelis G."/>
            <person name="Widhalm J.R."/>
            <person name="Wisecaver J.H."/>
        </authorList>
    </citation>
    <scope>NUCLEOTIDE SEQUENCE</scope>
    <source>
        <strain evidence="2">ECLA1</strain>
    </source>
</reference>
<evidence type="ECO:0000256" key="1">
    <source>
        <dbReference type="SAM" id="MobiDB-lite"/>
    </source>
</evidence>
<gene>
    <name evidence="2" type="ORF">RRG08_023604</name>
</gene>
<evidence type="ECO:0000313" key="3">
    <source>
        <dbReference type="Proteomes" id="UP001283361"/>
    </source>
</evidence>
<protein>
    <submittedName>
        <fullName evidence="2">Uncharacterized protein</fullName>
    </submittedName>
</protein>
<organism evidence="2 3">
    <name type="scientific">Elysia crispata</name>
    <name type="common">lettuce slug</name>
    <dbReference type="NCBI Taxonomy" id="231223"/>
    <lineage>
        <taxon>Eukaryota</taxon>
        <taxon>Metazoa</taxon>
        <taxon>Spiralia</taxon>
        <taxon>Lophotrochozoa</taxon>
        <taxon>Mollusca</taxon>
        <taxon>Gastropoda</taxon>
        <taxon>Heterobranchia</taxon>
        <taxon>Euthyneura</taxon>
        <taxon>Panpulmonata</taxon>
        <taxon>Sacoglossa</taxon>
        <taxon>Placobranchoidea</taxon>
        <taxon>Plakobranchidae</taxon>
        <taxon>Elysia</taxon>
    </lineage>
</organism>
<dbReference type="EMBL" id="JAWDGP010007701">
    <property type="protein sequence ID" value="KAK3708193.1"/>
    <property type="molecule type" value="Genomic_DNA"/>
</dbReference>
<proteinExistence type="predicted"/>
<accession>A0AAE0XT90</accession>
<feature type="region of interest" description="Disordered" evidence="1">
    <location>
        <begin position="1"/>
        <end position="34"/>
    </location>
</feature>
<comment type="caution">
    <text evidence="2">The sequence shown here is derived from an EMBL/GenBank/DDBJ whole genome shotgun (WGS) entry which is preliminary data.</text>
</comment>
<evidence type="ECO:0000313" key="2">
    <source>
        <dbReference type="EMBL" id="KAK3708193.1"/>
    </source>
</evidence>
<sequence>MTTKGPLYRKPANPPVEDMGAEHSNGPREFSDPEETWEKHGFRIKSTIPEVPAHSKTHMLDDFGLTVEVECKKPVPLKTLSAYCWTNIFHKDNPEGVYHKINLPYEEGSRSWDDWGVTTYRFSTVFYPTHNQEYRITFYAQLGNIIQWANKPEVDHILEVLAPRDNNVWSKTISCAQVTKNFYLGNYTAAKMANELGFDIIVRFCDKVPKKYKHREGEVPMVFHTFNRDSGAGSEIPVNRLAETVEWLQNNRDTYNKVLIADEYGLGRVGSTMVALFYACNPHLSFEEAYSIVQSRKEVYCNKGLKDCLIALFPRE</sequence>
<name>A0AAE0XT90_9GAST</name>
<feature type="compositionally biased region" description="Basic and acidic residues" evidence="1">
    <location>
        <begin position="25"/>
        <end position="34"/>
    </location>
</feature>
<dbReference type="Gene3D" id="3.90.190.10">
    <property type="entry name" value="Protein tyrosine phosphatase superfamily"/>
    <property type="match status" value="1"/>
</dbReference>
<dbReference type="AlphaFoldDB" id="A0AAE0XT90"/>
<dbReference type="Proteomes" id="UP001283361">
    <property type="component" value="Unassembled WGS sequence"/>
</dbReference>